<protein>
    <recommendedName>
        <fullName evidence="2">Phosphonoacetaldehyde hydrolase</fullName>
        <shortName evidence="2">Phosphonatase</shortName>
        <ecNumber evidence="2">3.11.1.1</ecNumber>
    </recommendedName>
    <alternativeName>
        <fullName evidence="2">Phosphonoacetaldehyde phosphonohydrolase</fullName>
    </alternativeName>
</protein>
<evidence type="ECO:0000256" key="1">
    <source>
        <dbReference type="ARBA" id="ARBA00023270"/>
    </source>
</evidence>
<keyword evidence="1 2" id="KW-0704">Schiff base</keyword>
<evidence type="ECO:0000313" key="3">
    <source>
        <dbReference type="EMBL" id="MBP3965657.1"/>
    </source>
</evidence>
<comment type="caution">
    <text evidence="3">The sequence shown here is derived from an EMBL/GenBank/DDBJ whole genome shotgun (WGS) entry which is preliminary data.</text>
</comment>
<dbReference type="EMBL" id="JAGKSP010000012">
    <property type="protein sequence ID" value="MBP3965657.1"/>
    <property type="molecule type" value="Genomic_DNA"/>
</dbReference>
<feature type="binding site" evidence="2">
    <location>
        <position position="11"/>
    </location>
    <ligand>
        <name>Mg(2+)</name>
        <dbReference type="ChEBI" id="CHEBI:18420"/>
    </ligand>
</feature>
<comment type="catalytic activity">
    <reaction evidence="2">
        <text>phosphonoacetaldehyde + H2O = acetaldehyde + phosphate + H(+)</text>
        <dbReference type="Rhea" id="RHEA:18905"/>
        <dbReference type="ChEBI" id="CHEBI:15343"/>
        <dbReference type="ChEBI" id="CHEBI:15377"/>
        <dbReference type="ChEBI" id="CHEBI:15378"/>
        <dbReference type="ChEBI" id="CHEBI:43474"/>
        <dbReference type="ChEBI" id="CHEBI:58383"/>
        <dbReference type="EC" id="3.11.1.1"/>
    </reaction>
</comment>
<feature type="binding site" evidence="2">
    <location>
        <position position="9"/>
    </location>
    <ligand>
        <name>Mg(2+)</name>
        <dbReference type="ChEBI" id="CHEBI:18420"/>
    </ligand>
</feature>
<keyword evidence="4" id="KW-1185">Reference proteome</keyword>
<reference evidence="3 4" key="1">
    <citation type="submission" date="2021-04" db="EMBL/GenBank/DDBJ databases">
        <title>Paenibacillus sp. DLE-14 whole genome sequence.</title>
        <authorList>
            <person name="Ham Y.J."/>
        </authorList>
    </citation>
    <scope>NUCLEOTIDE SEQUENCE [LARGE SCALE GENOMIC DNA]</scope>
    <source>
        <strain evidence="3 4">DLE-14</strain>
    </source>
</reference>
<dbReference type="SUPFAM" id="SSF56784">
    <property type="entry name" value="HAD-like"/>
    <property type="match status" value="1"/>
</dbReference>
<dbReference type="CDD" id="cd02586">
    <property type="entry name" value="HAD_PHN"/>
    <property type="match status" value="1"/>
</dbReference>
<dbReference type="EC" id="3.11.1.1" evidence="2"/>
<dbReference type="InterPro" id="IPR023198">
    <property type="entry name" value="PGP-like_dom2"/>
</dbReference>
<dbReference type="PANTHER" id="PTHR43434:SF19">
    <property type="entry name" value="PHOSPHONOACETALDEHYDE HYDROLASE"/>
    <property type="match status" value="1"/>
</dbReference>
<keyword evidence="2 3" id="KW-0378">Hydrolase</keyword>
<gene>
    <name evidence="2" type="primary">phnX</name>
    <name evidence="3" type="ORF">I8J30_23350</name>
</gene>
<dbReference type="HAMAP" id="MF_01375">
    <property type="entry name" value="PhnX"/>
    <property type="match status" value="1"/>
</dbReference>
<keyword evidence="2" id="KW-0479">Metal-binding</keyword>
<comment type="cofactor">
    <cofactor evidence="2">
        <name>Mg(2+)</name>
        <dbReference type="ChEBI" id="CHEBI:18420"/>
    </cofactor>
    <text evidence="2">Binds 1 Mg(2+) ion per subunit.</text>
</comment>
<proteinExistence type="inferred from homology"/>
<accession>A0ABS5CIE8</accession>
<dbReference type="PANTHER" id="PTHR43434">
    <property type="entry name" value="PHOSPHOGLYCOLATE PHOSPHATASE"/>
    <property type="match status" value="1"/>
</dbReference>
<dbReference type="InterPro" id="IPR023214">
    <property type="entry name" value="HAD_sf"/>
</dbReference>
<feature type="binding site" evidence="2">
    <location>
        <position position="183"/>
    </location>
    <ligand>
        <name>Mg(2+)</name>
        <dbReference type="ChEBI" id="CHEBI:18420"/>
    </ligand>
</feature>
<dbReference type="Pfam" id="PF00702">
    <property type="entry name" value="Hydrolase"/>
    <property type="match status" value="1"/>
</dbReference>
<name>A0ABS5CIE8_9BACL</name>
<dbReference type="NCBIfam" id="TIGR01422">
    <property type="entry name" value="phosphonatase"/>
    <property type="match status" value="1"/>
</dbReference>
<dbReference type="SFLD" id="SFLDS00003">
    <property type="entry name" value="Haloacid_Dehalogenase"/>
    <property type="match status" value="1"/>
</dbReference>
<dbReference type="InterPro" id="IPR036412">
    <property type="entry name" value="HAD-like_sf"/>
</dbReference>
<keyword evidence="2" id="KW-0460">Magnesium</keyword>
<dbReference type="SFLD" id="SFLDG01135">
    <property type="entry name" value="C1.5.6:_HAD__Beta-PGM__Phospha"/>
    <property type="match status" value="1"/>
</dbReference>
<feature type="active site" description="Schiff-base intermediate with substrate" evidence="2">
    <location>
        <position position="50"/>
    </location>
</feature>
<sequence>MSIKGVILDWAGTAVDYGCFAPVAVFIEVFANKGIDITWEEARKPMGMLKIDHLRTLCEMERIAGLWEDKYGRTPNDVDVNEMYADFERLLFSILANYAEPIRGVIALMERLREQGIKIGSTTGYTFEMMKVVSAEAKKRGYAPDCLVTPDDVPAGRPYPWMIYENAIRLGLYPMKHMAKAGDTISDIQEGVNAGVWTVGILKGSSELGLTEAEVAACPPEELKEKLQAVELKYRAAGAHYVIDSIGELDTVIAEINARLAQGDKP</sequence>
<comment type="subunit">
    <text evidence="2">Homodimer.</text>
</comment>
<organism evidence="3 4">
    <name type="scientific">Paenibacillus lignilyticus</name>
    <dbReference type="NCBI Taxonomy" id="1172615"/>
    <lineage>
        <taxon>Bacteria</taxon>
        <taxon>Bacillati</taxon>
        <taxon>Bacillota</taxon>
        <taxon>Bacilli</taxon>
        <taxon>Bacillales</taxon>
        <taxon>Paenibacillaceae</taxon>
        <taxon>Paenibacillus</taxon>
    </lineage>
</organism>
<dbReference type="GO" id="GO:0050194">
    <property type="term" value="F:phosphonoacetaldehyde hydrolase activity"/>
    <property type="evidence" value="ECO:0007669"/>
    <property type="project" value="UniProtKB-EC"/>
</dbReference>
<feature type="active site" description="Nucleophile" evidence="2">
    <location>
        <position position="9"/>
    </location>
</feature>
<evidence type="ECO:0000313" key="4">
    <source>
        <dbReference type="Proteomes" id="UP000673394"/>
    </source>
</evidence>
<dbReference type="InterPro" id="IPR006323">
    <property type="entry name" value="Phosphonoacetald_hydro"/>
</dbReference>
<evidence type="ECO:0000256" key="2">
    <source>
        <dbReference type="HAMAP-Rule" id="MF_01375"/>
    </source>
</evidence>
<dbReference type="Gene3D" id="3.40.50.1000">
    <property type="entry name" value="HAD superfamily/HAD-like"/>
    <property type="match status" value="1"/>
</dbReference>
<comment type="function">
    <text evidence="2">Involved in phosphonate degradation.</text>
</comment>
<dbReference type="InterPro" id="IPR050155">
    <property type="entry name" value="HAD-like_hydrolase_sf"/>
</dbReference>
<comment type="similarity">
    <text evidence="2">Belongs to the HAD-like hydrolase superfamily. PhnX family.</text>
</comment>
<dbReference type="SFLD" id="SFLDG01129">
    <property type="entry name" value="C1.5:_HAD__Beta-PGM__Phosphata"/>
    <property type="match status" value="1"/>
</dbReference>
<dbReference type="Gene3D" id="1.10.150.240">
    <property type="entry name" value="Putative phosphatase, domain 2"/>
    <property type="match status" value="1"/>
</dbReference>
<dbReference type="Proteomes" id="UP000673394">
    <property type="component" value="Unassembled WGS sequence"/>
</dbReference>